<gene>
    <name evidence="2" type="ORF">M0811_00273</name>
</gene>
<evidence type="ECO:0000313" key="3">
    <source>
        <dbReference type="Proteomes" id="UP001149090"/>
    </source>
</evidence>
<evidence type="ECO:0000256" key="1">
    <source>
        <dbReference type="ARBA" id="ARBA00038101"/>
    </source>
</evidence>
<dbReference type="InterPro" id="IPR006597">
    <property type="entry name" value="Sel1-like"/>
</dbReference>
<dbReference type="Proteomes" id="UP001149090">
    <property type="component" value="Unassembled WGS sequence"/>
</dbReference>
<comment type="similarity">
    <text evidence="1">Belongs to the sel-1 family.</text>
</comment>
<dbReference type="PANTHER" id="PTHR11102:SF160">
    <property type="entry name" value="ERAD-ASSOCIATED E3 UBIQUITIN-PROTEIN LIGASE COMPONENT HRD3"/>
    <property type="match status" value="1"/>
</dbReference>
<dbReference type="Pfam" id="PF08238">
    <property type="entry name" value="Sel1"/>
    <property type="match status" value="5"/>
</dbReference>
<protein>
    <submittedName>
        <fullName evidence="2">Sel1-repeat-containing protein ybeq</fullName>
    </submittedName>
</protein>
<accession>A0A9Q0LQ69</accession>
<dbReference type="SUPFAM" id="SSF81901">
    <property type="entry name" value="HCP-like"/>
    <property type="match status" value="2"/>
</dbReference>
<dbReference type="AlphaFoldDB" id="A0A9Q0LQ69"/>
<dbReference type="PANTHER" id="PTHR11102">
    <property type="entry name" value="SEL-1-LIKE PROTEIN"/>
    <property type="match status" value="1"/>
</dbReference>
<keyword evidence="3" id="KW-1185">Reference proteome</keyword>
<dbReference type="EMBL" id="JAPDFW010000059">
    <property type="protein sequence ID" value="KAJ5076953.1"/>
    <property type="molecule type" value="Genomic_DNA"/>
</dbReference>
<dbReference type="Gene3D" id="1.25.40.10">
    <property type="entry name" value="Tetratricopeptide repeat domain"/>
    <property type="match status" value="1"/>
</dbReference>
<evidence type="ECO:0000313" key="2">
    <source>
        <dbReference type="EMBL" id="KAJ5076953.1"/>
    </source>
</evidence>
<dbReference type="InterPro" id="IPR011990">
    <property type="entry name" value="TPR-like_helical_dom_sf"/>
</dbReference>
<name>A0A9Q0LQ69_ANAIG</name>
<dbReference type="OrthoDB" id="2384430at2759"/>
<comment type="caution">
    <text evidence="2">The sequence shown here is derived from an EMBL/GenBank/DDBJ whole genome shotgun (WGS) entry which is preliminary data.</text>
</comment>
<sequence>MSLKNKFEKYLENANKGDLDSKLLLAKCYLLGIGTEKKEEKAFSLFEELSQQNQMESIYHLAKCYLKGIGTKKNEEKAFILFEKNQENLDSKLLLAKCYLLGIGTEKKEEKAFRLFEELSQQNQMESIYYLAKCYLKGIGTKKNEEKAFILFSKCENLSKSQYYLFKLNFGGIGIEKNEEKAKEWLIKSSENGYSKANFKLGSFLFEENQFEKAYELLAISYENGNRKAKEFLQRFEFTFGFGKITQLNENDFIWEFNTILQSEEIFDKLIEKYQIFPGICGYISTVAADLLSRELPYETTIEKMSEIIQKTRNEEMVEKVEQMIQKILEKRKSVSEEMKQDFKEYFVSAELTCEEIIDYTCKFSQNIIVIGWDFEEMKEIENLHSIFIAIFTPKFFQSVENKKFKSVAPDDWLKSRKKESKSRNDVFIVLLEGHFLVFKPLLIFDNEKQKPPKRVAILLNSYPGPYFNDPVMKEMFTLWFDGKFEKDKFINTGYL</sequence>
<proteinExistence type="inferred from homology"/>
<organism evidence="2 3">
    <name type="scientific">Anaeramoeba ignava</name>
    <name type="common">Anaerobic marine amoeba</name>
    <dbReference type="NCBI Taxonomy" id="1746090"/>
    <lineage>
        <taxon>Eukaryota</taxon>
        <taxon>Metamonada</taxon>
        <taxon>Anaeramoebidae</taxon>
        <taxon>Anaeramoeba</taxon>
    </lineage>
</organism>
<dbReference type="SMART" id="SM00671">
    <property type="entry name" value="SEL1"/>
    <property type="match status" value="6"/>
</dbReference>
<dbReference type="InterPro" id="IPR050767">
    <property type="entry name" value="Sel1_AlgK"/>
</dbReference>
<reference evidence="2" key="1">
    <citation type="submission" date="2022-10" db="EMBL/GenBank/DDBJ databases">
        <title>Novel sulphate-reducing endosymbionts in the free-living metamonad Anaeramoeba.</title>
        <authorList>
            <person name="Jerlstrom-Hultqvist J."/>
            <person name="Cepicka I."/>
            <person name="Gallot-Lavallee L."/>
            <person name="Salas-Leiva D."/>
            <person name="Curtis B.A."/>
            <person name="Zahonova K."/>
            <person name="Pipaliya S."/>
            <person name="Dacks J."/>
            <person name="Roger A.J."/>
        </authorList>
    </citation>
    <scope>NUCLEOTIDE SEQUENCE</scope>
    <source>
        <strain evidence="2">BMAN</strain>
    </source>
</reference>